<organism evidence="5 6">
    <name type="scientific">Caldimicrobium thiodismutans</name>
    <dbReference type="NCBI Taxonomy" id="1653476"/>
    <lineage>
        <taxon>Bacteria</taxon>
        <taxon>Pseudomonadati</taxon>
        <taxon>Thermodesulfobacteriota</taxon>
        <taxon>Thermodesulfobacteria</taxon>
        <taxon>Thermodesulfobacteriales</taxon>
        <taxon>Thermodesulfobacteriaceae</taxon>
        <taxon>Caldimicrobium</taxon>
    </lineage>
</organism>
<evidence type="ECO:0000259" key="4">
    <source>
        <dbReference type="Pfam" id="PF00361"/>
    </source>
</evidence>
<dbReference type="GO" id="GO:0012505">
    <property type="term" value="C:endomembrane system"/>
    <property type="evidence" value="ECO:0007669"/>
    <property type="project" value="UniProtKB-SubCell"/>
</dbReference>
<evidence type="ECO:0000256" key="3">
    <source>
        <dbReference type="SAM" id="Phobius"/>
    </source>
</evidence>
<dbReference type="PRINTS" id="PR01434">
    <property type="entry name" value="NADHDHGNASE5"/>
</dbReference>
<evidence type="ECO:0000256" key="1">
    <source>
        <dbReference type="ARBA" id="ARBA00004127"/>
    </source>
</evidence>
<comment type="subcellular location">
    <subcellularLocation>
        <location evidence="1">Endomembrane system</location>
        <topology evidence="1">Multi-pass membrane protein</topology>
    </subcellularLocation>
    <subcellularLocation>
        <location evidence="2">Membrane</location>
        <topology evidence="2">Multi-pass membrane protein</topology>
    </subcellularLocation>
</comment>
<feature type="transmembrane region" description="Helical" evidence="3">
    <location>
        <begin position="168"/>
        <end position="191"/>
    </location>
</feature>
<feature type="transmembrane region" description="Helical" evidence="3">
    <location>
        <begin position="463"/>
        <end position="482"/>
    </location>
</feature>
<evidence type="ECO:0000313" key="5">
    <source>
        <dbReference type="EMBL" id="BAU23296.1"/>
    </source>
</evidence>
<keyword evidence="6" id="KW-1185">Reference proteome</keyword>
<reference evidence="6" key="2">
    <citation type="journal article" date="2016" name="Int. J. Syst. Evol. Microbiol.">
        <title>Caldimicrobium thiodismutans sp. nov., a sulfur-disproportionating bacterium isolated from a hot spring.</title>
        <authorList>
            <person name="Kojima H."/>
            <person name="Umezawa K."/>
            <person name="Fukui M."/>
        </authorList>
    </citation>
    <scope>NUCLEOTIDE SEQUENCE [LARGE SCALE GENOMIC DNA]</scope>
    <source>
        <strain evidence="6">TF1</strain>
    </source>
</reference>
<feature type="domain" description="NADH:quinone oxidoreductase/Mrp antiporter transmembrane" evidence="4">
    <location>
        <begin position="132"/>
        <end position="428"/>
    </location>
</feature>
<dbReference type="RefSeq" id="WP_068513964.1">
    <property type="nucleotide sequence ID" value="NZ_AP014945.1"/>
</dbReference>
<dbReference type="OrthoDB" id="9807568at2"/>
<gene>
    <name evidence="5" type="ORF">THC_0911</name>
</gene>
<feature type="transmembrane region" description="Helical" evidence="3">
    <location>
        <begin position="413"/>
        <end position="442"/>
    </location>
</feature>
<dbReference type="Pfam" id="PF00361">
    <property type="entry name" value="Proton_antipo_M"/>
    <property type="match status" value="1"/>
</dbReference>
<dbReference type="PANTHER" id="PTHR43373">
    <property type="entry name" value="NA(+)/H(+) ANTIPORTER SUBUNIT"/>
    <property type="match status" value="1"/>
</dbReference>
<dbReference type="KEGG" id="cthi:THC_0911"/>
<feature type="transmembrane region" description="Helical" evidence="3">
    <location>
        <begin position="115"/>
        <end position="142"/>
    </location>
</feature>
<keyword evidence="2 3" id="KW-0812">Transmembrane</keyword>
<dbReference type="STRING" id="1653476.THC_0911"/>
<proteinExistence type="predicted"/>
<dbReference type="InterPro" id="IPR001750">
    <property type="entry name" value="ND/Mrp_TM"/>
</dbReference>
<accession>A0A0U5B5E5</accession>
<feature type="transmembrane region" description="Helical" evidence="3">
    <location>
        <begin position="38"/>
        <end position="56"/>
    </location>
</feature>
<dbReference type="Proteomes" id="UP000068196">
    <property type="component" value="Chromosome"/>
</dbReference>
<protein>
    <submittedName>
        <fullName evidence="5">Monovalent cation/H+ antiporter subunit D</fullName>
    </submittedName>
</protein>
<dbReference type="EMBL" id="AP014945">
    <property type="protein sequence ID" value="BAU23296.1"/>
    <property type="molecule type" value="Genomic_DNA"/>
</dbReference>
<dbReference type="PATRIC" id="fig|1653476.3.peg.945"/>
<keyword evidence="3" id="KW-0472">Membrane</keyword>
<reference evidence="5 6" key="1">
    <citation type="journal article" date="2016" name="Int. J. Syst. Evol. Microbiol.">
        <title>Caldimicrobium thiodismutans sp. nov., a sulfur-disproportionating bacterium isolated from a hot spring, and emended description of the genus Caldimicrobium.</title>
        <authorList>
            <person name="Kojima H."/>
            <person name="Umezawa K."/>
            <person name="Fukui M."/>
        </authorList>
    </citation>
    <scope>NUCLEOTIDE SEQUENCE [LARGE SCALE GENOMIC DNA]</scope>
    <source>
        <strain evidence="5 6">TF1</strain>
    </source>
</reference>
<evidence type="ECO:0000256" key="2">
    <source>
        <dbReference type="RuleBase" id="RU000320"/>
    </source>
</evidence>
<feature type="transmembrane region" description="Helical" evidence="3">
    <location>
        <begin position="276"/>
        <end position="301"/>
    </location>
</feature>
<feature type="transmembrane region" description="Helical" evidence="3">
    <location>
        <begin position="76"/>
        <end position="103"/>
    </location>
</feature>
<feature type="transmembrane region" description="Helical" evidence="3">
    <location>
        <begin position="6"/>
        <end position="26"/>
    </location>
</feature>
<dbReference type="InterPro" id="IPR050616">
    <property type="entry name" value="CPA3_Na-H_Antiporter_A"/>
</dbReference>
<evidence type="ECO:0000313" key="6">
    <source>
        <dbReference type="Proteomes" id="UP000068196"/>
    </source>
</evidence>
<dbReference type="GO" id="GO:0016020">
    <property type="term" value="C:membrane"/>
    <property type="evidence" value="ECO:0007669"/>
    <property type="project" value="UniProtKB-SubCell"/>
</dbReference>
<name>A0A0U5B5E5_9BACT</name>
<sequence length="500" mass="55280">MKSEVFFPIGAILVSALAVPLIIYFGEKRPNHREAVSVIAGILKFLFVLALVPIVLEKKSYTIEILKIYEGISIKLLIDPLGVLFALGASFLWILTTFYSIGYMRGTHAIRQTRYFVAFALSLTATMGVAFSGNLLTLFLFYELMSIITYPLVAHKEDEESLEGARKYVIYLLGTAKLFLIPAMAITYYVSGTLDYAEKGIFTQEMLTGHKLALQIALILFLYGYNKCAIMPLHSWLPSAMVAPTPVSALLHAVAVVKTGAFSNVRVLLNIFGKEGILALGLQEFILFITAATILIASAIALTRQNFKARLAFSTVSQLSYIVFGTALFHPLSVIGGILHITAHAFSKITLFFSAGSVYVSTHYTEIPQLNGLARKMPLTFTAFFLASLSIVGVPGFIGFWSKFYLISGSLEAGLFLGALVFLLSSFLNAAYFLPIVFRALLKEPYQPKDIHHYTPYEKVVENYFCAIPLFITALLTLILALKIDVLYQLLKLIEVLYVG</sequence>
<keyword evidence="3" id="KW-1133">Transmembrane helix</keyword>
<feature type="transmembrane region" description="Helical" evidence="3">
    <location>
        <begin position="212"/>
        <end position="237"/>
    </location>
</feature>
<dbReference type="PANTHER" id="PTHR43373:SF1">
    <property type="entry name" value="NA(+)_H(+) ANTIPORTER SUBUNIT A"/>
    <property type="match status" value="1"/>
</dbReference>
<feature type="transmembrane region" description="Helical" evidence="3">
    <location>
        <begin position="321"/>
        <end position="343"/>
    </location>
</feature>
<feature type="transmembrane region" description="Helical" evidence="3">
    <location>
        <begin position="379"/>
        <end position="401"/>
    </location>
</feature>
<dbReference type="AlphaFoldDB" id="A0A0U5B5E5"/>